<dbReference type="Gene3D" id="3.30.360.10">
    <property type="entry name" value="Dihydrodipicolinate Reductase, domain 2"/>
    <property type="match status" value="1"/>
</dbReference>
<accession>A0A242MH67</accession>
<evidence type="ECO:0000259" key="2">
    <source>
        <dbReference type="Pfam" id="PF22685"/>
    </source>
</evidence>
<dbReference type="PANTHER" id="PTHR43708:SF1">
    <property type="entry name" value="GALACTOSE_LACTOSE METABOLISM REGULATORY PROTEIN GAL80"/>
    <property type="match status" value="1"/>
</dbReference>
<dbReference type="InterPro" id="IPR055080">
    <property type="entry name" value="Gal80p-like_C"/>
</dbReference>
<dbReference type="RefSeq" id="WP_075358042.1">
    <property type="nucleotide sequence ID" value="NZ_MSRG01000023.1"/>
</dbReference>
<dbReference type="Pfam" id="PF01408">
    <property type="entry name" value="GFO_IDH_MocA"/>
    <property type="match status" value="1"/>
</dbReference>
<sequence>MNDKKIGVGVIGLGHWSEYGHLPSLKRLPDYELTAVYSRSADKASSLVERHGFKYAASSVQELVSNPEVDLVLVLTPAFQHEEGIRAAIAAGKDVYCEWPLTPDTALSKELLALADKAGVRTIVGLQRRLNPGYRYVGDLLDHGDIGDIRSVRLHVSVEYFQRERPASLYYTIPEKNFSSLLSIYGGHFLDAFFTTMTGFPQSLSALTVNQFKEVTLLETGETLPHTNADQVVLAGTFANGAVLSVHLEAGKRNNYGVQLDITGSKGDLKITNTSSFGDTFNRIEIARGDSQPMTVLTVPSEYEWLEEGELGGSVVELASLYAAHARDVKTGSTLAPSFADAIRMHELMEQIKESDRSGKRVELSFSHSIKDAS</sequence>
<evidence type="ECO:0000313" key="4">
    <source>
        <dbReference type="Proteomes" id="UP000195221"/>
    </source>
</evidence>
<dbReference type="Gene3D" id="3.40.50.720">
    <property type="entry name" value="NAD(P)-binding Rossmann-like Domain"/>
    <property type="match status" value="1"/>
</dbReference>
<dbReference type="InterPro" id="IPR000683">
    <property type="entry name" value="Gfo/Idh/MocA-like_OxRdtase_N"/>
</dbReference>
<evidence type="ECO:0000259" key="1">
    <source>
        <dbReference type="Pfam" id="PF01408"/>
    </source>
</evidence>
<evidence type="ECO:0000313" key="3">
    <source>
        <dbReference type="EMBL" id="OTP70527.1"/>
    </source>
</evidence>
<dbReference type="InterPro" id="IPR036291">
    <property type="entry name" value="NAD(P)-bd_dom_sf"/>
</dbReference>
<dbReference type="PANTHER" id="PTHR43708">
    <property type="entry name" value="CONSERVED EXPRESSED OXIDOREDUCTASE (EUROFUNG)"/>
    <property type="match status" value="1"/>
</dbReference>
<dbReference type="GO" id="GO:0000166">
    <property type="term" value="F:nucleotide binding"/>
    <property type="evidence" value="ECO:0007669"/>
    <property type="project" value="InterPro"/>
</dbReference>
<feature type="domain" description="Gal80p-like C-terminal" evidence="2">
    <location>
        <begin position="135"/>
        <end position="272"/>
    </location>
</feature>
<reference evidence="3 4" key="1">
    <citation type="submission" date="2017-03" db="EMBL/GenBank/DDBJ databases">
        <title>Genome analysis of strain PAMC 26577.</title>
        <authorList>
            <person name="Oh H.-M."/>
            <person name="Yang J.-A."/>
        </authorList>
    </citation>
    <scope>NUCLEOTIDE SEQUENCE [LARGE SCALE GENOMIC DNA]</scope>
    <source>
        <strain evidence="3 4">PAMC 26577</strain>
    </source>
</reference>
<dbReference type="InterPro" id="IPR051317">
    <property type="entry name" value="Gfo/Idh/MocA_oxidoreduct"/>
</dbReference>
<proteinExistence type="predicted"/>
<dbReference type="Proteomes" id="UP000195221">
    <property type="component" value="Unassembled WGS sequence"/>
</dbReference>
<dbReference type="AlphaFoldDB" id="A0A242MH67"/>
<gene>
    <name evidence="3" type="ORF">PAMC26577_26095</name>
</gene>
<dbReference type="Pfam" id="PF22685">
    <property type="entry name" value="Gal80p_C-like"/>
    <property type="match status" value="1"/>
</dbReference>
<protein>
    <submittedName>
        <fullName evidence="3">Myo-inositol 2-dehydrogenase 1</fullName>
    </submittedName>
</protein>
<dbReference type="EMBL" id="NBTZ01000106">
    <property type="protein sequence ID" value="OTP70527.1"/>
    <property type="molecule type" value="Genomic_DNA"/>
</dbReference>
<comment type="caution">
    <text evidence="3">The sequence shown here is derived from an EMBL/GenBank/DDBJ whole genome shotgun (WGS) entry which is preliminary data.</text>
</comment>
<dbReference type="SUPFAM" id="SSF55347">
    <property type="entry name" value="Glyceraldehyde-3-phosphate dehydrogenase-like, C-terminal domain"/>
    <property type="match status" value="1"/>
</dbReference>
<dbReference type="SUPFAM" id="SSF51735">
    <property type="entry name" value="NAD(P)-binding Rossmann-fold domains"/>
    <property type="match status" value="1"/>
</dbReference>
<organism evidence="3 4">
    <name type="scientific">Caballeronia sordidicola</name>
    <name type="common">Burkholderia sordidicola</name>
    <dbReference type="NCBI Taxonomy" id="196367"/>
    <lineage>
        <taxon>Bacteria</taxon>
        <taxon>Pseudomonadati</taxon>
        <taxon>Pseudomonadota</taxon>
        <taxon>Betaproteobacteria</taxon>
        <taxon>Burkholderiales</taxon>
        <taxon>Burkholderiaceae</taxon>
        <taxon>Caballeronia</taxon>
    </lineage>
</organism>
<name>A0A242MH67_CABSO</name>
<feature type="domain" description="Gfo/Idh/MocA-like oxidoreductase N-terminal" evidence="1">
    <location>
        <begin position="6"/>
        <end position="125"/>
    </location>
</feature>